<evidence type="ECO:0000313" key="4">
    <source>
        <dbReference type="EMBL" id="AKF05050.1"/>
    </source>
</evidence>
<dbReference type="STRING" id="927083.DB32_002199"/>
<dbReference type="GO" id="GO:0018845">
    <property type="term" value="F:2-hydroxychromene-2-carboxylate isomerase activity"/>
    <property type="evidence" value="ECO:0007669"/>
    <property type="project" value="UniProtKB-UniRule"/>
</dbReference>
<dbReference type="PIRSF" id="PIRSF006386">
    <property type="entry name" value="HCCAis_GSTk"/>
    <property type="match status" value="1"/>
</dbReference>
<dbReference type="InterPro" id="IPR014440">
    <property type="entry name" value="HCCAis_GSTk"/>
</dbReference>
<evidence type="ECO:0000313" key="5">
    <source>
        <dbReference type="Proteomes" id="UP000034883"/>
    </source>
</evidence>
<protein>
    <recommendedName>
        <fullName evidence="1">2-hydroxychromene-2-carboxylate isomerase</fullName>
        <ecNumber evidence="1">5.99.1.4</ecNumber>
    </recommendedName>
</protein>
<accession>A0A0F6W1F0</accession>
<dbReference type="AlphaFoldDB" id="A0A0F6W1F0"/>
<keyword evidence="5" id="KW-1185">Reference proteome</keyword>
<dbReference type="GO" id="GO:0004364">
    <property type="term" value="F:glutathione transferase activity"/>
    <property type="evidence" value="ECO:0007669"/>
    <property type="project" value="TreeGrafter"/>
</dbReference>
<dbReference type="SUPFAM" id="SSF52833">
    <property type="entry name" value="Thioredoxin-like"/>
    <property type="match status" value="1"/>
</dbReference>
<reference evidence="4 5" key="1">
    <citation type="submission" date="2015-03" db="EMBL/GenBank/DDBJ databases">
        <title>Genome assembly of Sandaracinus amylolyticus DSM 53668.</title>
        <authorList>
            <person name="Sharma G."/>
            <person name="Subramanian S."/>
        </authorList>
    </citation>
    <scope>NUCLEOTIDE SEQUENCE [LARGE SCALE GENOMIC DNA]</scope>
    <source>
        <strain evidence="4 5">DSM 53668</strain>
    </source>
</reference>
<dbReference type="KEGG" id="samy:DB32_002199"/>
<dbReference type="CDD" id="cd03022">
    <property type="entry name" value="DsbA_HCCA_Iso"/>
    <property type="match status" value="1"/>
</dbReference>
<dbReference type="InterPro" id="IPR001853">
    <property type="entry name" value="DSBA-like_thioredoxin_dom"/>
</dbReference>
<evidence type="ECO:0000256" key="2">
    <source>
        <dbReference type="PIRSR" id="PIRSR006386-1"/>
    </source>
</evidence>
<dbReference type="Gene3D" id="3.40.30.10">
    <property type="entry name" value="Glutaredoxin"/>
    <property type="match status" value="1"/>
</dbReference>
<dbReference type="PANTHER" id="PTHR42943">
    <property type="entry name" value="GLUTATHIONE S-TRANSFERASE KAPPA"/>
    <property type="match status" value="1"/>
</dbReference>
<dbReference type="InterPro" id="IPR051924">
    <property type="entry name" value="GST_Kappa/NadH"/>
</dbReference>
<dbReference type="Proteomes" id="UP000034883">
    <property type="component" value="Chromosome"/>
</dbReference>
<comment type="catalytic activity">
    <reaction evidence="1">
        <text>2-hydroxychromene-2-carboxylate = (3E)-4-(2-hydroxyphenyl)-2-oxobut-3-enoate</text>
        <dbReference type="Rhea" id="RHEA:27401"/>
        <dbReference type="ChEBI" id="CHEBI:59350"/>
        <dbReference type="ChEBI" id="CHEBI:59353"/>
        <dbReference type="EC" id="5.99.1.4"/>
    </reaction>
</comment>
<dbReference type="InterPro" id="IPR044087">
    <property type="entry name" value="NahD-like"/>
</dbReference>
<proteinExistence type="inferred from homology"/>
<dbReference type="Pfam" id="PF01323">
    <property type="entry name" value="DSBA"/>
    <property type="match status" value="1"/>
</dbReference>
<name>A0A0F6W1F0_9BACT</name>
<dbReference type="EMBL" id="CP011125">
    <property type="protein sequence ID" value="AKF05050.1"/>
    <property type="molecule type" value="Genomic_DNA"/>
</dbReference>
<evidence type="ECO:0000256" key="1">
    <source>
        <dbReference type="PIRNR" id="PIRNR006386"/>
    </source>
</evidence>
<sequence length="214" mass="23078">MRFLFDFLSPYAYLAWSRIHGVAACAGREVEPVPVLFAGLLGAHGTRGPAEVDAKRRYLVRDVLRIASAWDVPIAAPRAIPFRSLTALRLTSIEMDRATRRALIDRLFAGAWARGEDLADSETLAAIAREVGLGDDALARAESSEVKASLRRVTDEAIAAGVFGVPTVLVDGEMFWGCDSFPHLERFLAGELAVDRDVLAAFDAAPVGARRSGA</sequence>
<evidence type="ECO:0000259" key="3">
    <source>
        <dbReference type="Pfam" id="PF01323"/>
    </source>
</evidence>
<gene>
    <name evidence="4" type="ORF">DB32_002199</name>
</gene>
<organism evidence="4 5">
    <name type="scientific">Sandaracinus amylolyticus</name>
    <dbReference type="NCBI Taxonomy" id="927083"/>
    <lineage>
        <taxon>Bacteria</taxon>
        <taxon>Pseudomonadati</taxon>
        <taxon>Myxococcota</taxon>
        <taxon>Polyangia</taxon>
        <taxon>Polyangiales</taxon>
        <taxon>Sandaracinaceae</taxon>
        <taxon>Sandaracinus</taxon>
    </lineage>
</organism>
<dbReference type="GO" id="GO:0004602">
    <property type="term" value="F:glutathione peroxidase activity"/>
    <property type="evidence" value="ECO:0007669"/>
    <property type="project" value="TreeGrafter"/>
</dbReference>
<dbReference type="RefSeq" id="WP_169791409.1">
    <property type="nucleotide sequence ID" value="NZ_CP011125.1"/>
</dbReference>
<feature type="active site" description="Nucleophile" evidence="2">
    <location>
        <position position="9"/>
    </location>
</feature>
<dbReference type="GO" id="GO:0006749">
    <property type="term" value="P:glutathione metabolic process"/>
    <property type="evidence" value="ECO:0007669"/>
    <property type="project" value="TreeGrafter"/>
</dbReference>
<dbReference type="GO" id="GO:1901170">
    <property type="term" value="P:naphthalene catabolic process"/>
    <property type="evidence" value="ECO:0007669"/>
    <property type="project" value="InterPro"/>
</dbReference>
<dbReference type="InterPro" id="IPR036249">
    <property type="entry name" value="Thioredoxin-like_sf"/>
</dbReference>
<feature type="domain" description="DSBA-like thioredoxin" evidence="3">
    <location>
        <begin position="3"/>
        <end position="188"/>
    </location>
</feature>
<comment type="similarity">
    <text evidence="1">Belongs to the GST superfamily. NadH family.</text>
</comment>
<dbReference type="PANTHER" id="PTHR42943:SF2">
    <property type="entry name" value="GLUTATHIONE S-TRANSFERASE KAPPA 1"/>
    <property type="match status" value="1"/>
</dbReference>
<keyword evidence="1 4" id="KW-0413">Isomerase</keyword>
<dbReference type="EC" id="5.99.1.4" evidence="1"/>